<reference evidence="1" key="2">
    <citation type="submission" date="2015-06" db="UniProtKB">
        <authorList>
            <consortium name="EnsemblMetazoa"/>
        </authorList>
    </citation>
    <scope>IDENTIFICATION</scope>
</reference>
<dbReference type="STRING" id="36166.T1GSF1"/>
<evidence type="ECO:0000313" key="2">
    <source>
        <dbReference type="Proteomes" id="UP000015102"/>
    </source>
</evidence>
<reference evidence="2" key="1">
    <citation type="submission" date="2013-02" db="EMBL/GenBank/DDBJ databases">
        <authorList>
            <person name="Hughes D."/>
        </authorList>
    </citation>
    <scope>NUCLEOTIDE SEQUENCE</scope>
    <source>
        <strain>Durham</strain>
        <strain evidence="2">NC isolate 2 -- Noor lab</strain>
    </source>
</reference>
<proteinExistence type="predicted"/>
<keyword evidence="2" id="KW-1185">Reference proteome</keyword>
<evidence type="ECO:0000313" key="1">
    <source>
        <dbReference type="EnsemblMetazoa" id="MESCA006606-PA"/>
    </source>
</evidence>
<dbReference type="EMBL" id="CAQQ02160694">
    <property type="status" value="NOT_ANNOTATED_CDS"/>
    <property type="molecule type" value="Genomic_DNA"/>
</dbReference>
<protein>
    <submittedName>
        <fullName evidence="1">Uncharacterized protein</fullName>
    </submittedName>
</protein>
<dbReference type="Proteomes" id="UP000015102">
    <property type="component" value="Unassembled WGS sequence"/>
</dbReference>
<dbReference type="EnsemblMetazoa" id="MESCA006606-RA">
    <property type="protein sequence ID" value="MESCA006606-PA"/>
    <property type="gene ID" value="MESCA006606"/>
</dbReference>
<sequence length="148" mass="17186">MYALDVRTNIVRLKKLMTTLMTIWLEMSTSSFAMNMFKRASKDPNNRWFGGSPVHLEPPPVTDFREACFRQYETGETKDYNYIVFGETKNTEDMLDLNLSVKEEVLFKEDVSYQFQGGSNRNEFQQGFLPTASANMERRKNANKVKGK</sequence>
<dbReference type="HOGENOM" id="CLU_1760874_0_0_1"/>
<organism evidence="1 2">
    <name type="scientific">Megaselia scalaris</name>
    <name type="common">Humpbacked fly</name>
    <name type="synonym">Phora scalaris</name>
    <dbReference type="NCBI Taxonomy" id="36166"/>
    <lineage>
        <taxon>Eukaryota</taxon>
        <taxon>Metazoa</taxon>
        <taxon>Ecdysozoa</taxon>
        <taxon>Arthropoda</taxon>
        <taxon>Hexapoda</taxon>
        <taxon>Insecta</taxon>
        <taxon>Pterygota</taxon>
        <taxon>Neoptera</taxon>
        <taxon>Endopterygota</taxon>
        <taxon>Diptera</taxon>
        <taxon>Brachycera</taxon>
        <taxon>Muscomorpha</taxon>
        <taxon>Platypezoidea</taxon>
        <taxon>Phoridae</taxon>
        <taxon>Megaseliini</taxon>
        <taxon>Megaselia</taxon>
    </lineage>
</organism>
<dbReference type="AlphaFoldDB" id="T1GSF1"/>
<name>T1GSF1_MEGSC</name>
<accession>T1GSF1</accession>
<dbReference type="EMBL" id="CAQQ02160693">
    <property type="status" value="NOT_ANNOTATED_CDS"/>
    <property type="molecule type" value="Genomic_DNA"/>
</dbReference>